<dbReference type="InterPro" id="IPR011047">
    <property type="entry name" value="Quinoprotein_ADH-like_sf"/>
</dbReference>
<evidence type="ECO:0000256" key="2">
    <source>
        <dbReference type="SAM" id="Phobius"/>
    </source>
</evidence>
<sequence>MREALLALLVALPFGVGVATGASGERPAPLFRFQDPEIVESSGLALTDGGLVVTVNDSGDAARAFVVDPATGRTVGTTRWEGGAEDVEAVAPASGDTVYVGDIGDNGAVRDTISVVRVPVAARDQDVAGERFALRYADGPADAEALLVHPRTGRLVVVTKKVLGGQVYVAPEDLSTTGVGTLRPRGPVMSVVTDGAFLPDGDHLVLRDYTRAVVYSWPALEPVAELDLPEQRQGESLAVTGEGAVLVGSEGLRSPVYEVALPDLPAGPVSSSPSPSPSPSPSSSPGTYSREGREIPEDPDRPRDPWPWLVGPAVAVVALVVLVLSLRPPRGQRDHPR</sequence>
<keyword evidence="4" id="KW-1185">Reference proteome</keyword>
<accession>A0ABW4TPJ5</accession>
<evidence type="ECO:0008006" key="5">
    <source>
        <dbReference type="Google" id="ProtNLM"/>
    </source>
</evidence>
<organism evidence="3 4">
    <name type="scientific">Nocardioides aestuarii</name>
    <dbReference type="NCBI Taxonomy" id="252231"/>
    <lineage>
        <taxon>Bacteria</taxon>
        <taxon>Bacillati</taxon>
        <taxon>Actinomycetota</taxon>
        <taxon>Actinomycetes</taxon>
        <taxon>Propionibacteriales</taxon>
        <taxon>Nocardioidaceae</taxon>
        <taxon>Nocardioides</taxon>
    </lineage>
</organism>
<gene>
    <name evidence="3" type="ORF">ACFSDE_12835</name>
</gene>
<keyword evidence="2" id="KW-0812">Transmembrane</keyword>
<evidence type="ECO:0000256" key="1">
    <source>
        <dbReference type="SAM" id="MobiDB-lite"/>
    </source>
</evidence>
<comment type="caution">
    <text evidence="3">The sequence shown here is derived from an EMBL/GenBank/DDBJ whole genome shotgun (WGS) entry which is preliminary data.</text>
</comment>
<proteinExistence type="predicted"/>
<evidence type="ECO:0000313" key="3">
    <source>
        <dbReference type="EMBL" id="MFD1947679.1"/>
    </source>
</evidence>
<feature type="transmembrane region" description="Helical" evidence="2">
    <location>
        <begin position="306"/>
        <end position="326"/>
    </location>
</feature>
<name>A0ABW4TPJ5_9ACTN</name>
<dbReference type="RefSeq" id="WP_343918984.1">
    <property type="nucleotide sequence ID" value="NZ_BAAAJT010000002.1"/>
</dbReference>
<dbReference type="SUPFAM" id="SSF50998">
    <property type="entry name" value="Quinoprotein alcohol dehydrogenase-like"/>
    <property type="match status" value="1"/>
</dbReference>
<feature type="compositionally biased region" description="Basic and acidic residues" evidence="1">
    <location>
        <begin position="290"/>
        <end position="304"/>
    </location>
</feature>
<reference evidence="4" key="1">
    <citation type="journal article" date="2019" name="Int. J. Syst. Evol. Microbiol.">
        <title>The Global Catalogue of Microorganisms (GCM) 10K type strain sequencing project: providing services to taxonomists for standard genome sequencing and annotation.</title>
        <authorList>
            <consortium name="The Broad Institute Genomics Platform"/>
            <consortium name="The Broad Institute Genome Sequencing Center for Infectious Disease"/>
            <person name="Wu L."/>
            <person name="Ma J."/>
        </authorList>
    </citation>
    <scope>NUCLEOTIDE SEQUENCE [LARGE SCALE GENOMIC DNA]</scope>
    <source>
        <strain evidence="4">CGMCC 1.12477</strain>
    </source>
</reference>
<dbReference type="EMBL" id="JBHUGD010000003">
    <property type="protein sequence ID" value="MFD1947679.1"/>
    <property type="molecule type" value="Genomic_DNA"/>
</dbReference>
<keyword evidence="2" id="KW-0472">Membrane</keyword>
<protein>
    <recommendedName>
        <fullName evidence="5">WD40 repeat domain-containing protein</fullName>
    </recommendedName>
</protein>
<evidence type="ECO:0000313" key="4">
    <source>
        <dbReference type="Proteomes" id="UP001597351"/>
    </source>
</evidence>
<keyword evidence="2" id="KW-1133">Transmembrane helix</keyword>
<feature type="region of interest" description="Disordered" evidence="1">
    <location>
        <begin position="264"/>
        <end position="307"/>
    </location>
</feature>
<dbReference type="Proteomes" id="UP001597351">
    <property type="component" value="Unassembled WGS sequence"/>
</dbReference>